<organism evidence="2 3">
    <name type="scientific">Canis lupus dingo</name>
    <name type="common">dingo</name>
    <dbReference type="NCBI Taxonomy" id="286419"/>
    <lineage>
        <taxon>Eukaryota</taxon>
        <taxon>Metazoa</taxon>
        <taxon>Chordata</taxon>
        <taxon>Craniata</taxon>
        <taxon>Vertebrata</taxon>
        <taxon>Euteleostomi</taxon>
        <taxon>Mammalia</taxon>
        <taxon>Eutheria</taxon>
        <taxon>Laurasiatheria</taxon>
        <taxon>Carnivora</taxon>
        <taxon>Caniformia</taxon>
        <taxon>Canidae</taxon>
        <taxon>Canis</taxon>
    </lineage>
</organism>
<proteinExistence type="predicted"/>
<feature type="region of interest" description="Disordered" evidence="1">
    <location>
        <begin position="32"/>
        <end position="75"/>
    </location>
</feature>
<dbReference type="AlphaFoldDB" id="A0A8C0K7M4"/>
<dbReference type="Ensembl" id="ENSCAFT00020022165.1">
    <property type="protein sequence ID" value="ENSCAFP00020019154.1"/>
    <property type="gene ID" value="ENSCAFG00020015205.1"/>
</dbReference>
<sequence>MRNSAYIFDDMKLQRQVPQHVCELCRKGTKPGLQGGRWGADREREGGRCAAGGGARPGRGLQSGSRACALPPGSC</sequence>
<evidence type="ECO:0000313" key="3">
    <source>
        <dbReference type="Proteomes" id="UP000694391"/>
    </source>
</evidence>
<evidence type="ECO:0000313" key="2">
    <source>
        <dbReference type="Ensembl" id="ENSCAFP00020010846.1"/>
    </source>
</evidence>
<keyword evidence="3" id="KW-1185">Reference proteome</keyword>
<protein>
    <submittedName>
        <fullName evidence="2">Uncharacterized protein</fullName>
    </submittedName>
</protein>
<dbReference type="Proteomes" id="UP000694391">
    <property type="component" value="Unplaced"/>
</dbReference>
<dbReference type="GeneTree" id="ENSGT00950000185078"/>
<dbReference type="Ensembl" id="ENSCAFT00020012594.1">
    <property type="protein sequence ID" value="ENSCAFP00020010846.1"/>
    <property type="gene ID" value="ENSCAFG00020008781.1"/>
</dbReference>
<evidence type="ECO:0000256" key="1">
    <source>
        <dbReference type="SAM" id="MobiDB-lite"/>
    </source>
</evidence>
<name>A0A8C0K7M4_CANLU</name>
<accession>A0A8C0K7M4</accession>
<reference evidence="2" key="1">
    <citation type="submission" date="2025-05" db="UniProtKB">
        <authorList>
            <consortium name="Ensembl"/>
        </authorList>
    </citation>
    <scope>IDENTIFICATION</scope>
</reference>